<gene>
    <name evidence="2" type="primary">LOC107417736</name>
</gene>
<dbReference type="InterPro" id="IPR001611">
    <property type="entry name" value="Leu-rich_rpt"/>
</dbReference>
<dbReference type="GeneID" id="107417736"/>
<dbReference type="InterPro" id="IPR032675">
    <property type="entry name" value="LRR_dom_sf"/>
</dbReference>
<evidence type="ECO:0000313" key="1">
    <source>
        <dbReference type="Proteomes" id="UP001652623"/>
    </source>
</evidence>
<dbReference type="PANTHER" id="PTHR48064:SF6">
    <property type="entry name" value="RECEPTOR-LIKE PROTEIN KINASE 2"/>
    <property type="match status" value="1"/>
</dbReference>
<dbReference type="RefSeq" id="XP_015881857.3">
    <property type="nucleotide sequence ID" value="XM_016026371.3"/>
</dbReference>
<reference evidence="2" key="2">
    <citation type="submission" date="2025-08" db="UniProtKB">
        <authorList>
            <consortium name="RefSeq"/>
        </authorList>
    </citation>
    <scope>IDENTIFICATION</scope>
    <source>
        <tissue evidence="2">Seedling</tissue>
    </source>
</reference>
<evidence type="ECO:0000313" key="2">
    <source>
        <dbReference type="RefSeq" id="XP_015881857.3"/>
    </source>
</evidence>
<dbReference type="Gene3D" id="3.80.10.10">
    <property type="entry name" value="Ribonuclease Inhibitor"/>
    <property type="match status" value="2"/>
</dbReference>
<dbReference type="KEGG" id="zju:107417736"/>
<dbReference type="AlphaFoldDB" id="A0A6P3ZRA3"/>
<organism evidence="1 2">
    <name type="scientific">Ziziphus jujuba</name>
    <name type="common">Chinese jujube</name>
    <name type="synonym">Ziziphus sativa</name>
    <dbReference type="NCBI Taxonomy" id="326968"/>
    <lineage>
        <taxon>Eukaryota</taxon>
        <taxon>Viridiplantae</taxon>
        <taxon>Streptophyta</taxon>
        <taxon>Embryophyta</taxon>
        <taxon>Tracheophyta</taxon>
        <taxon>Spermatophyta</taxon>
        <taxon>Magnoliopsida</taxon>
        <taxon>eudicotyledons</taxon>
        <taxon>Gunneridae</taxon>
        <taxon>Pentapetalae</taxon>
        <taxon>rosids</taxon>
        <taxon>fabids</taxon>
        <taxon>Rosales</taxon>
        <taxon>Rhamnaceae</taxon>
        <taxon>Paliureae</taxon>
        <taxon>Ziziphus</taxon>
    </lineage>
</organism>
<dbReference type="InParanoid" id="A0A6P3ZRA3"/>
<dbReference type="InterPro" id="IPR053038">
    <property type="entry name" value="RLP_Defense"/>
</dbReference>
<sequence>MTLLTRLNLPENHVEGEIPNSIGKLYYLMHFDISSNNVTGTLSEILEGTDCLSKKPTPSLQDLDLSNNNLVGKLSEWLGQPKNLVELCLLYSSRHGPIPASLGLLKILSELNGTLLESLGQLSELIFLMALPII</sequence>
<name>A0A6P3ZRA3_ZIZJJ</name>
<accession>A0A6P3ZRA3</accession>
<reference evidence="1" key="1">
    <citation type="submission" date="2025-05" db="UniProtKB">
        <authorList>
            <consortium name="RefSeq"/>
        </authorList>
    </citation>
    <scope>NUCLEOTIDE SEQUENCE [LARGE SCALE GENOMIC DNA]</scope>
</reference>
<dbReference type="PANTHER" id="PTHR48064">
    <property type="entry name" value="OS01G0750400 PROTEIN"/>
    <property type="match status" value="1"/>
</dbReference>
<dbReference type="Pfam" id="PF00560">
    <property type="entry name" value="LRR_1"/>
    <property type="match status" value="2"/>
</dbReference>
<proteinExistence type="predicted"/>
<protein>
    <submittedName>
        <fullName evidence="2">Leucine-rich repeat protein 2-like</fullName>
    </submittedName>
</protein>
<dbReference type="SUPFAM" id="SSF52058">
    <property type="entry name" value="L domain-like"/>
    <property type="match status" value="1"/>
</dbReference>
<keyword evidence="1" id="KW-1185">Reference proteome</keyword>
<dbReference type="Proteomes" id="UP001652623">
    <property type="component" value="Chromosome 2"/>
</dbReference>